<dbReference type="PANTHER" id="PTHR11070:SF2">
    <property type="entry name" value="ATP-DEPENDENT DNA HELICASE SRS2"/>
    <property type="match status" value="1"/>
</dbReference>
<proteinExistence type="inferred from homology"/>
<name>A0A543IQC9_9ACTN</name>
<dbReference type="OrthoDB" id="5240387at2"/>
<dbReference type="Pfam" id="PF13361">
    <property type="entry name" value="UvrD_C"/>
    <property type="match status" value="2"/>
</dbReference>
<comment type="catalytic activity">
    <reaction evidence="10">
        <text>ATP + H2O = ADP + phosphate + H(+)</text>
        <dbReference type="Rhea" id="RHEA:13065"/>
        <dbReference type="ChEBI" id="CHEBI:15377"/>
        <dbReference type="ChEBI" id="CHEBI:15378"/>
        <dbReference type="ChEBI" id="CHEBI:30616"/>
        <dbReference type="ChEBI" id="CHEBI:43474"/>
        <dbReference type="ChEBI" id="CHEBI:456216"/>
        <dbReference type="EC" id="5.6.2.4"/>
    </reaction>
</comment>
<keyword evidence="5 11" id="KW-0067">ATP-binding</keyword>
<feature type="domain" description="UvrD-like helicase C-terminal" evidence="14">
    <location>
        <begin position="750"/>
        <end position="1029"/>
    </location>
</feature>
<keyword evidence="2 11" id="KW-0547">Nucleotide-binding</keyword>
<evidence type="ECO:0000313" key="15">
    <source>
        <dbReference type="EMBL" id="TQM72749.1"/>
    </source>
</evidence>
<dbReference type="AlphaFoldDB" id="A0A543IQC9"/>
<evidence type="ECO:0000259" key="14">
    <source>
        <dbReference type="PROSITE" id="PS51217"/>
    </source>
</evidence>
<dbReference type="InterPro" id="IPR016195">
    <property type="entry name" value="Pol/histidinol_Pase-like"/>
</dbReference>
<dbReference type="Proteomes" id="UP000319213">
    <property type="component" value="Unassembled WGS sequence"/>
</dbReference>
<evidence type="ECO:0000259" key="13">
    <source>
        <dbReference type="PROSITE" id="PS51198"/>
    </source>
</evidence>
<dbReference type="Gene3D" id="3.20.20.140">
    <property type="entry name" value="Metal-dependent hydrolases"/>
    <property type="match status" value="1"/>
</dbReference>
<dbReference type="Pfam" id="PF00580">
    <property type="entry name" value="UvrD-helicase"/>
    <property type="match status" value="1"/>
</dbReference>
<keyword evidence="4 11" id="KW-0347">Helicase</keyword>
<dbReference type="GO" id="GO:0003677">
    <property type="term" value="F:DNA binding"/>
    <property type="evidence" value="ECO:0007669"/>
    <property type="project" value="UniProtKB-KW"/>
</dbReference>
<evidence type="ECO:0000256" key="12">
    <source>
        <dbReference type="SAM" id="MobiDB-lite"/>
    </source>
</evidence>
<evidence type="ECO:0000256" key="5">
    <source>
        <dbReference type="ARBA" id="ARBA00022840"/>
    </source>
</evidence>
<feature type="domain" description="UvrD-like helicase ATP-binding" evidence="13">
    <location>
        <begin position="484"/>
        <end position="749"/>
    </location>
</feature>
<evidence type="ECO:0000256" key="2">
    <source>
        <dbReference type="ARBA" id="ARBA00022741"/>
    </source>
</evidence>
<dbReference type="InterPro" id="IPR027417">
    <property type="entry name" value="P-loop_NTPase"/>
</dbReference>
<keyword evidence="6" id="KW-0238">DNA-binding</keyword>
<dbReference type="EC" id="5.6.2.4" evidence="9"/>
<evidence type="ECO:0000313" key="16">
    <source>
        <dbReference type="Proteomes" id="UP000319213"/>
    </source>
</evidence>
<evidence type="ECO:0000256" key="6">
    <source>
        <dbReference type="ARBA" id="ARBA00023125"/>
    </source>
</evidence>
<dbReference type="GO" id="GO:0005524">
    <property type="term" value="F:ATP binding"/>
    <property type="evidence" value="ECO:0007669"/>
    <property type="project" value="UniProtKB-UniRule"/>
</dbReference>
<dbReference type="InterPro" id="IPR000212">
    <property type="entry name" value="DNA_helicase_UvrD/REP"/>
</dbReference>
<comment type="similarity">
    <text evidence="1">Belongs to the helicase family. UvrD subfamily.</text>
</comment>
<keyword evidence="16" id="KW-1185">Reference proteome</keyword>
<dbReference type="PANTHER" id="PTHR11070">
    <property type="entry name" value="UVRD / RECB / PCRA DNA HELICASE FAMILY MEMBER"/>
    <property type="match status" value="1"/>
</dbReference>
<feature type="region of interest" description="Disordered" evidence="12">
    <location>
        <begin position="427"/>
        <end position="473"/>
    </location>
</feature>
<dbReference type="CDD" id="cd17932">
    <property type="entry name" value="DEXQc_UvrD"/>
    <property type="match status" value="1"/>
</dbReference>
<dbReference type="GO" id="GO:0016887">
    <property type="term" value="F:ATP hydrolysis activity"/>
    <property type="evidence" value="ECO:0007669"/>
    <property type="project" value="RHEA"/>
</dbReference>
<gene>
    <name evidence="15" type="ORF">FHX40_4905</name>
</gene>
<dbReference type="InterPro" id="IPR014017">
    <property type="entry name" value="DNA_helicase_UvrD-like_C"/>
</dbReference>
<evidence type="ECO:0000256" key="10">
    <source>
        <dbReference type="ARBA" id="ARBA00048988"/>
    </source>
</evidence>
<dbReference type="Gene3D" id="3.40.50.300">
    <property type="entry name" value="P-loop containing nucleotide triphosphate hydrolases"/>
    <property type="match status" value="3"/>
</dbReference>
<dbReference type="InterPro" id="IPR014016">
    <property type="entry name" value="UvrD-like_ATP-bd"/>
</dbReference>
<feature type="binding site" evidence="11">
    <location>
        <begin position="505"/>
        <end position="512"/>
    </location>
    <ligand>
        <name>ATP</name>
        <dbReference type="ChEBI" id="CHEBI:30616"/>
    </ligand>
</feature>
<dbReference type="CDD" id="cd18807">
    <property type="entry name" value="SF1_C_UvrD"/>
    <property type="match status" value="1"/>
</dbReference>
<dbReference type="SUPFAM" id="SSF89550">
    <property type="entry name" value="PHP domain-like"/>
    <property type="match status" value="1"/>
</dbReference>
<sequence>MRFIADLHIHSKYSRACSKDCDLEHLTWWARRKGVTLVGTGDFTHPAWFDHLRETLVPAEPGLFRLRDDLDREIARKLPPRLANEPVRFMLSVEISTIYKRGDRTRKIHHLIYVPGFEEAERFNARLGRIGNLGSDGRPILGLDSRDLLEITLESGEGSYLIPAHVWTPWFAVFGSKSGFDAIEECYVDLADHIFALETGLSSDPAMNWRVSALDRYRLVSNSDAHSPPILGREATVFDTGLDYFAVRDALRTGEGHVGTLEFFPEEGKYHVDGHRKCGVRMEPRETRAVGGRCPECGKPLTVGVLSRVEDLADRPEGFRPEGAAGFESLVPLPEIMGEILGVGPKSKRVATEIDKLTAALGPELAILREVPVDEVEPHSPLLAEALRRLRRGQVIREAGYDGEYGVIRLFEPGELERANPVATPSLFDDLPVAAPAPAPAAKRRRTAKAAPAENEAPAAEAPQAAAETPTVRPAVPATGSLLDRLDPDQRAAAEITEGPLLIIAGPGTGKTRTLTHRIAHLVTACGVPAEQCLAITFTRRAAEEMAERLAALAPGHAPRITTATFHSLGLRILREQHERAGLGPRFGIADEAARLAVAAELTGDERSARRLLPAISAWRRTGGAAEGTDAEIADLAERYTKALRRLDLVDFDDLIALPVALLEADEGLVAAYRDRYRWISVDEYQDVDETQYRLLRLLAPPDGNLTAIGDPDQAIYRFRGADVGFFLRFRQDFPAAREVRLTRNYRSAAPILTAALQVIAPTTLVPDRELHPSGDRGDAPVTVHRAATEQAEASFVARTIEQLIGGASFHAFDSGRVDSDGASGLGFSDFAVLYRTERQARAVMAALTNAGLPFQKRSHDRLADRPGVAEILAELAYAPAGANPDERMPVLRRVRLAADALLERLPADAADEAEDGETPPDRLTPEQIHTAVELLKPLAERCGDDLERFRTELALGVEVDTWDPRADRISLLTLHASKGLEFPVVFLVGCEDGLLPLRPPGTRPEELDPEHVREERRLLFVGMTRAERHLYVSHAAERTRQGVTRATGPSPFLADLDASAYRVVGDAVPRRAKPRQVQLRLL</sequence>
<organism evidence="15 16">
    <name type="scientific">Thermopolyspora flexuosa</name>
    <dbReference type="NCBI Taxonomy" id="103836"/>
    <lineage>
        <taxon>Bacteria</taxon>
        <taxon>Bacillati</taxon>
        <taxon>Actinomycetota</taxon>
        <taxon>Actinomycetes</taxon>
        <taxon>Streptosporangiales</taxon>
        <taxon>Streptosporangiaceae</taxon>
        <taxon>Thermopolyspora</taxon>
    </lineage>
</organism>
<dbReference type="SUPFAM" id="SSF52540">
    <property type="entry name" value="P-loop containing nucleoside triphosphate hydrolases"/>
    <property type="match status" value="1"/>
</dbReference>
<evidence type="ECO:0000256" key="3">
    <source>
        <dbReference type="ARBA" id="ARBA00022801"/>
    </source>
</evidence>
<comment type="catalytic activity">
    <reaction evidence="8">
        <text>Couples ATP hydrolysis with the unwinding of duplex DNA by translocating in the 3'-5' direction.</text>
        <dbReference type="EC" id="5.6.2.4"/>
    </reaction>
</comment>
<dbReference type="PROSITE" id="PS51198">
    <property type="entry name" value="UVRD_HELICASE_ATP_BIND"/>
    <property type="match status" value="1"/>
</dbReference>
<dbReference type="EMBL" id="VFPQ01000002">
    <property type="protein sequence ID" value="TQM72749.1"/>
    <property type="molecule type" value="Genomic_DNA"/>
</dbReference>
<dbReference type="RefSeq" id="WP_142262275.1">
    <property type="nucleotide sequence ID" value="NZ_BMPV01000002.1"/>
</dbReference>
<dbReference type="GO" id="GO:0000725">
    <property type="term" value="P:recombinational repair"/>
    <property type="evidence" value="ECO:0007669"/>
    <property type="project" value="TreeGrafter"/>
</dbReference>
<keyword evidence="3 11" id="KW-0378">Hydrolase</keyword>
<dbReference type="GO" id="GO:0005829">
    <property type="term" value="C:cytosol"/>
    <property type="evidence" value="ECO:0007669"/>
    <property type="project" value="TreeGrafter"/>
</dbReference>
<dbReference type="GO" id="GO:0043138">
    <property type="term" value="F:3'-5' DNA helicase activity"/>
    <property type="evidence" value="ECO:0007669"/>
    <property type="project" value="UniProtKB-EC"/>
</dbReference>
<evidence type="ECO:0000256" key="9">
    <source>
        <dbReference type="ARBA" id="ARBA00034808"/>
    </source>
</evidence>
<protein>
    <recommendedName>
        <fullName evidence="9">DNA 3'-5' helicase</fullName>
        <ecNumber evidence="9">5.6.2.4</ecNumber>
    </recommendedName>
</protein>
<accession>A0A543IQC9</accession>
<dbReference type="PROSITE" id="PS51217">
    <property type="entry name" value="UVRD_HELICASE_CTER"/>
    <property type="match status" value="1"/>
</dbReference>
<dbReference type="InterPro" id="IPR013986">
    <property type="entry name" value="DExx_box_DNA_helicase_dom_sf"/>
</dbReference>
<keyword evidence="7" id="KW-0413">Isomerase</keyword>
<evidence type="ECO:0000256" key="11">
    <source>
        <dbReference type="PROSITE-ProRule" id="PRU00560"/>
    </source>
</evidence>
<evidence type="ECO:0000256" key="4">
    <source>
        <dbReference type="ARBA" id="ARBA00022806"/>
    </source>
</evidence>
<comment type="caution">
    <text evidence="15">The sequence shown here is derived from an EMBL/GenBank/DDBJ whole genome shotgun (WGS) entry which is preliminary data.</text>
</comment>
<feature type="compositionally biased region" description="Low complexity" evidence="12">
    <location>
        <begin position="449"/>
        <end position="470"/>
    </location>
</feature>
<evidence type="ECO:0000256" key="8">
    <source>
        <dbReference type="ARBA" id="ARBA00034617"/>
    </source>
</evidence>
<dbReference type="GO" id="GO:0033202">
    <property type="term" value="C:DNA helicase complex"/>
    <property type="evidence" value="ECO:0007669"/>
    <property type="project" value="TreeGrafter"/>
</dbReference>
<dbReference type="Gene3D" id="1.10.10.160">
    <property type="match status" value="1"/>
</dbReference>
<dbReference type="CDD" id="cd19067">
    <property type="entry name" value="PfuEndoQ-like"/>
    <property type="match status" value="1"/>
</dbReference>
<evidence type="ECO:0000256" key="1">
    <source>
        <dbReference type="ARBA" id="ARBA00009922"/>
    </source>
</evidence>
<evidence type="ECO:0000256" key="7">
    <source>
        <dbReference type="ARBA" id="ARBA00023235"/>
    </source>
</evidence>
<reference evidence="15 16" key="1">
    <citation type="submission" date="2019-06" db="EMBL/GenBank/DDBJ databases">
        <title>Sequencing the genomes of 1000 actinobacteria strains.</title>
        <authorList>
            <person name="Klenk H.-P."/>
        </authorList>
    </citation>
    <scope>NUCLEOTIDE SEQUENCE [LARGE SCALE GENOMIC DNA]</scope>
    <source>
        <strain evidence="15 16">DSM 43186</strain>
    </source>
</reference>